<dbReference type="Proteomes" id="UP000017081">
    <property type="component" value="Unassembled WGS sequence"/>
</dbReference>
<accession>U7VB98</accession>
<dbReference type="HOGENOM" id="CLU_3054729_0_0_0"/>
<reference evidence="1 2" key="1">
    <citation type="submission" date="2013-08" db="EMBL/GenBank/DDBJ databases">
        <authorList>
            <person name="Weinstock G."/>
            <person name="Sodergren E."/>
            <person name="Wylie T."/>
            <person name="Fulton L."/>
            <person name="Fulton R."/>
            <person name="Fronick C."/>
            <person name="O'Laughlin M."/>
            <person name="Godfrey J."/>
            <person name="Miner T."/>
            <person name="Herter B."/>
            <person name="Appelbaum E."/>
            <person name="Cordes M."/>
            <person name="Lek S."/>
            <person name="Wollam A."/>
            <person name="Pepin K.H."/>
            <person name="Palsikar V.B."/>
            <person name="Mitreva M."/>
            <person name="Wilson R.K."/>
        </authorList>
    </citation>
    <scope>NUCLEOTIDE SEQUENCE [LARGE SCALE GENOMIC DNA]</scope>
    <source>
        <strain evidence="1 2">ATCC BAA-474</strain>
    </source>
</reference>
<evidence type="ECO:0000313" key="1">
    <source>
        <dbReference type="EMBL" id="ERT68790.1"/>
    </source>
</evidence>
<keyword evidence="2" id="KW-1185">Reference proteome</keyword>
<feature type="non-terminal residue" evidence="1">
    <location>
        <position position="1"/>
    </location>
</feature>
<proteinExistence type="predicted"/>
<gene>
    <name evidence="1" type="ORF">HMPREF0202_01322</name>
</gene>
<protein>
    <submittedName>
        <fullName evidence="1">Uncharacterized protein</fullName>
    </submittedName>
</protein>
<dbReference type="EMBL" id="AXZF01000047">
    <property type="protein sequence ID" value="ERT68790.1"/>
    <property type="molecule type" value="Genomic_DNA"/>
</dbReference>
<comment type="caution">
    <text evidence="1">The sequence shown here is derived from an EMBL/GenBank/DDBJ whole genome shotgun (WGS) entry which is preliminary data.</text>
</comment>
<dbReference type="AlphaFoldDB" id="U7VB98"/>
<organism evidence="1 2">
    <name type="scientific">Cetobacterium somerae ATCC BAA-474</name>
    <dbReference type="NCBI Taxonomy" id="1319815"/>
    <lineage>
        <taxon>Bacteria</taxon>
        <taxon>Fusobacteriati</taxon>
        <taxon>Fusobacteriota</taxon>
        <taxon>Fusobacteriia</taxon>
        <taxon>Fusobacteriales</taxon>
        <taxon>Fusobacteriaceae</taxon>
        <taxon>Cetobacterium</taxon>
    </lineage>
</organism>
<name>U7VB98_9FUSO</name>
<evidence type="ECO:0000313" key="2">
    <source>
        <dbReference type="Proteomes" id="UP000017081"/>
    </source>
</evidence>
<sequence>KIYSIYFIKGVIIGGVFMDLKSLLIKDLMKQKEEKTKNLKENLHLESLRLQKK</sequence>